<evidence type="ECO:0000259" key="2">
    <source>
        <dbReference type="PROSITE" id="PS50006"/>
    </source>
</evidence>
<dbReference type="InterPro" id="IPR008984">
    <property type="entry name" value="SMAD_FHA_dom_sf"/>
</dbReference>
<dbReference type="AlphaFoldDB" id="A0A7C8BRY4"/>
<evidence type="ECO:0000313" key="4">
    <source>
        <dbReference type="Proteomes" id="UP000481339"/>
    </source>
</evidence>
<evidence type="ECO:0000313" key="3">
    <source>
        <dbReference type="EMBL" id="KAB1632998.1"/>
    </source>
</evidence>
<protein>
    <submittedName>
        <fullName evidence="3">FHA domain-containing protein</fullName>
    </submittedName>
</protein>
<dbReference type="InterPro" id="IPR000253">
    <property type="entry name" value="FHA_dom"/>
</dbReference>
<keyword evidence="4" id="KW-1185">Reference proteome</keyword>
<dbReference type="CDD" id="cd22684">
    <property type="entry name" value="FHA_GarA_OdhI-like"/>
    <property type="match status" value="1"/>
</dbReference>
<dbReference type="InterPro" id="IPR050923">
    <property type="entry name" value="Cell_Proc_Reg/RNA_Proc"/>
</dbReference>
<dbReference type="PROSITE" id="PS50006">
    <property type="entry name" value="FHA_DOMAIN"/>
    <property type="match status" value="1"/>
</dbReference>
<dbReference type="Pfam" id="PF00498">
    <property type="entry name" value="FHA"/>
    <property type="match status" value="1"/>
</dbReference>
<dbReference type="SMART" id="SM00240">
    <property type="entry name" value="FHA"/>
    <property type="match status" value="1"/>
</dbReference>
<dbReference type="EMBL" id="WBKA01000002">
    <property type="protein sequence ID" value="KAB1632998.1"/>
    <property type="molecule type" value="Genomic_DNA"/>
</dbReference>
<proteinExistence type="predicted"/>
<dbReference type="PANTHER" id="PTHR23308">
    <property type="entry name" value="NUCLEAR INHIBITOR OF PROTEIN PHOSPHATASE-1"/>
    <property type="match status" value="1"/>
</dbReference>
<accession>A0A7C8BRY4</accession>
<dbReference type="RefSeq" id="WP_158035920.1">
    <property type="nucleotide sequence ID" value="NZ_BAAAZV010000003.1"/>
</dbReference>
<dbReference type="OrthoDB" id="9815925at2"/>
<organism evidence="3 4">
    <name type="scientific">Pseudoclavibacter caeni</name>
    <dbReference type="NCBI Taxonomy" id="908846"/>
    <lineage>
        <taxon>Bacteria</taxon>
        <taxon>Bacillati</taxon>
        <taxon>Actinomycetota</taxon>
        <taxon>Actinomycetes</taxon>
        <taxon>Micrococcales</taxon>
        <taxon>Microbacteriaceae</taxon>
        <taxon>Pseudoclavibacter</taxon>
    </lineage>
</organism>
<dbReference type="SUPFAM" id="SSF49879">
    <property type="entry name" value="SMAD/FHA domain"/>
    <property type="match status" value="1"/>
</dbReference>
<name>A0A7C8BRY4_9MICO</name>
<dbReference type="Proteomes" id="UP000481339">
    <property type="component" value="Unassembled WGS sequence"/>
</dbReference>
<gene>
    <name evidence="3" type="ORF">F8O02_03875</name>
</gene>
<reference evidence="3 4" key="1">
    <citation type="submission" date="2019-09" db="EMBL/GenBank/DDBJ databases">
        <title>Phylogeny of genus Pseudoclavibacter and closely related genus.</title>
        <authorList>
            <person name="Li Y."/>
        </authorList>
    </citation>
    <scope>NUCLEOTIDE SEQUENCE [LARGE SCALE GENOMIC DNA]</scope>
    <source>
        <strain evidence="3 4">JCM 16921</strain>
    </source>
</reference>
<feature type="domain" description="FHA" evidence="2">
    <location>
        <begin position="88"/>
        <end position="137"/>
    </location>
</feature>
<comment type="caution">
    <text evidence="3">The sequence shown here is derived from an EMBL/GenBank/DDBJ whole genome shotgun (WGS) entry which is preliminary data.</text>
</comment>
<evidence type="ECO:0000256" key="1">
    <source>
        <dbReference type="ARBA" id="ARBA00022553"/>
    </source>
</evidence>
<keyword evidence="1" id="KW-0597">Phosphoprotein</keyword>
<dbReference type="Gene3D" id="2.60.200.20">
    <property type="match status" value="1"/>
</dbReference>
<sequence>MSIEQSDGSRPEQPKTTVTPVVNVASDDATLTFTGSFARQLLETGAIQIGVSPEELEAIASLPEGSALLIVRQGPNVGARFLLDSDVVTVGRHPNADIFLDDVTVSRRHVEFHRVDGGYEVVDLGSLNGTYLNGTRIDTARRLNDGDEVQIGKYRMTYYPSRRDLLAGGAR</sequence>